<dbReference type="RefSeq" id="WP_164438020.1">
    <property type="nucleotide sequence ID" value="NZ_JAAGMD010000103.1"/>
</dbReference>
<organism evidence="2">
    <name type="scientific">Streptomyces sp. SID14436</name>
    <dbReference type="NCBI Taxonomy" id="2706070"/>
    <lineage>
        <taxon>Bacteria</taxon>
        <taxon>Bacillati</taxon>
        <taxon>Actinomycetota</taxon>
        <taxon>Actinomycetes</taxon>
        <taxon>Kitasatosporales</taxon>
        <taxon>Streptomycetaceae</taxon>
        <taxon>Streptomyces</taxon>
    </lineage>
</organism>
<protein>
    <submittedName>
        <fullName evidence="2">DUF1275 domain-containing protein</fullName>
    </submittedName>
</protein>
<name>A0A6G3QPW5_9ACTN</name>
<keyword evidence="1" id="KW-0812">Transmembrane</keyword>
<dbReference type="Pfam" id="PF06912">
    <property type="entry name" value="DUF1275"/>
    <property type="match status" value="1"/>
</dbReference>
<feature type="transmembrane region" description="Helical" evidence="1">
    <location>
        <begin position="179"/>
        <end position="198"/>
    </location>
</feature>
<keyword evidence="1" id="KW-1133">Transmembrane helix</keyword>
<comment type="caution">
    <text evidence="2">The sequence shown here is derived from an EMBL/GenBank/DDBJ whole genome shotgun (WGS) entry which is preliminary data.</text>
</comment>
<feature type="transmembrane region" description="Helical" evidence="1">
    <location>
        <begin position="66"/>
        <end position="84"/>
    </location>
</feature>
<dbReference type="EMBL" id="JAAGMD010000103">
    <property type="protein sequence ID" value="NEA85247.1"/>
    <property type="molecule type" value="Genomic_DNA"/>
</dbReference>
<dbReference type="AlphaFoldDB" id="A0A6G3QPW5"/>
<gene>
    <name evidence="2" type="ORF">G3I53_04070</name>
</gene>
<dbReference type="InterPro" id="IPR010699">
    <property type="entry name" value="DUF1275"/>
</dbReference>
<feature type="transmembrane region" description="Helical" evidence="1">
    <location>
        <begin position="90"/>
        <end position="113"/>
    </location>
</feature>
<feature type="transmembrane region" description="Helical" evidence="1">
    <location>
        <begin position="12"/>
        <end position="29"/>
    </location>
</feature>
<evidence type="ECO:0000256" key="1">
    <source>
        <dbReference type="SAM" id="Phobius"/>
    </source>
</evidence>
<feature type="transmembrane region" description="Helical" evidence="1">
    <location>
        <begin position="148"/>
        <end position="167"/>
    </location>
</feature>
<evidence type="ECO:0000313" key="2">
    <source>
        <dbReference type="EMBL" id="NEA85247.1"/>
    </source>
</evidence>
<reference evidence="2" key="1">
    <citation type="submission" date="2020-01" db="EMBL/GenBank/DDBJ databases">
        <title>Insect and environment-associated Actinomycetes.</title>
        <authorList>
            <person name="Currrie C."/>
            <person name="Chevrette M."/>
            <person name="Carlson C."/>
            <person name="Stubbendieck R."/>
            <person name="Wendt-Pienkowski E."/>
        </authorList>
    </citation>
    <scope>NUCLEOTIDE SEQUENCE</scope>
    <source>
        <strain evidence="2">SID14436</strain>
    </source>
</reference>
<keyword evidence="1" id="KW-0472">Membrane</keyword>
<accession>A0A6G3QPW5</accession>
<proteinExistence type="predicted"/>
<sequence length="232" mass="23210">MTPRASSDPLPKALVAVTAVTAIVDAVAFLGLGQIFTAFMTGNLLFLGFAAAGADGLEPLGSGTALTAFAAGAVVGSRLGAAMADRRYRLWLFTSASTAATLLVAAGVTAIGLDLVDQRDPVPRHLVVIALTALAMGLRSATMWRLGAVLNTTLVTGTLVTLIRTSALGGGTGGELQRYRAAGLMAVVGGAAIGTLLLRVGLSAALLAAAAGVMAGMGAYVAHPASRRRPGK</sequence>
<feature type="transmembrane region" description="Helical" evidence="1">
    <location>
        <begin position="204"/>
        <end position="222"/>
    </location>
</feature>
<dbReference type="PANTHER" id="PTHR37314:SF4">
    <property type="entry name" value="UPF0700 TRANSMEMBRANE PROTEIN YOAK"/>
    <property type="match status" value="1"/>
</dbReference>
<dbReference type="PANTHER" id="PTHR37314">
    <property type="entry name" value="SLR0142 PROTEIN"/>
    <property type="match status" value="1"/>
</dbReference>